<evidence type="ECO:0000256" key="1">
    <source>
        <dbReference type="SAM" id="MobiDB-lite"/>
    </source>
</evidence>
<protein>
    <submittedName>
        <fullName evidence="2">Uncharacterized protein</fullName>
    </submittedName>
</protein>
<reference evidence="2" key="1">
    <citation type="submission" date="2020-03" db="EMBL/GenBank/DDBJ databases">
        <authorList>
            <person name="Weist P."/>
        </authorList>
    </citation>
    <scope>NUCLEOTIDE SEQUENCE</scope>
</reference>
<feature type="compositionally biased region" description="Basic and acidic residues" evidence="1">
    <location>
        <begin position="122"/>
        <end position="141"/>
    </location>
</feature>
<comment type="caution">
    <text evidence="2">The sequence shown here is derived from an EMBL/GenBank/DDBJ whole genome shotgun (WGS) entry which is preliminary data.</text>
</comment>
<proteinExistence type="predicted"/>
<evidence type="ECO:0000313" key="3">
    <source>
        <dbReference type="Proteomes" id="UP001153269"/>
    </source>
</evidence>
<accession>A0A9N7TWM7</accession>
<dbReference type="Proteomes" id="UP001153269">
    <property type="component" value="Unassembled WGS sequence"/>
</dbReference>
<feature type="compositionally biased region" description="Low complexity" evidence="1">
    <location>
        <begin position="150"/>
        <end position="169"/>
    </location>
</feature>
<feature type="region of interest" description="Disordered" evidence="1">
    <location>
        <begin position="120"/>
        <end position="169"/>
    </location>
</feature>
<evidence type="ECO:0000313" key="2">
    <source>
        <dbReference type="EMBL" id="CAB1420500.1"/>
    </source>
</evidence>
<keyword evidence="3" id="KW-1185">Reference proteome</keyword>
<organism evidence="2 3">
    <name type="scientific">Pleuronectes platessa</name>
    <name type="common">European plaice</name>
    <dbReference type="NCBI Taxonomy" id="8262"/>
    <lineage>
        <taxon>Eukaryota</taxon>
        <taxon>Metazoa</taxon>
        <taxon>Chordata</taxon>
        <taxon>Craniata</taxon>
        <taxon>Vertebrata</taxon>
        <taxon>Euteleostomi</taxon>
        <taxon>Actinopterygii</taxon>
        <taxon>Neopterygii</taxon>
        <taxon>Teleostei</taxon>
        <taxon>Neoteleostei</taxon>
        <taxon>Acanthomorphata</taxon>
        <taxon>Carangaria</taxon>
        <taxon>Pleuronectiformes</taxon>
        <taxon>Pleuronectoidei</taxon>
        <taxon>Pleuronectidae</taxon>
        <taxon>Pleuronectes</taxon>
    </lineage>
</organism>
<name>A0A9N7TWM7_PLEPL</name>
<dbReference type="AlphaFoldDB" id="A0A9N7TWM7"/>
<gene>
    <name evidence="2" type="ORF">PLEPLA_LOCUS8375</name>
</gene>
<dbReference type="EMBL" id="CADEAL010000458">
    <property type="protein sequence ID" value="CAB1420500.1"/>
    <property type="molecule type" value="Genomic_DNA"/>
</dbReference>
<sequence length="169" mass="18436">METASPQQEITTLTHSKPGQTTTGHILDCAVQLVSLDDSAHQAHLNSSTAHYICPGWARSHRYYPVILLTCFSSALKNSRSHQHPLALPSCFSAALKNSRSHQHPVYLPCPITNCPLNNGPRGDKLTPPRHCEAREPDRTTQPDQRLNFSSASSSQESSTPTPSCGSQP</sequence>